<dbReference type="EC" id="2.7.10.2" evidence="1"/>
<feature type="compositionally biased region" description="Low complexity" evidence="9">
    <location>
        <begin position="109"/>
        <end position="118"/>
    </location>
</feature>
<dbReference type="Proteomes" id="UP000708208">
    <property type="component" value="Unassembled WGS sequence"/>
</dbReference>
<evidence type="ECO:0000256" key="2">
    <source>
        <dbReference type="ARBA" id="ARBA00022443"/>
    </source>
</evidence>
<dbReference type="PROSITE" id="PS00107">
    <property type="entry name" value="PROTEIN_KINASE_ATP"/>
    <property type="match status" value="1"/>
</dbReference>
<keyword evidence="5" id="KW-0418">Kinase</keyword>
<dbReference type="InterPro" id="IPR000719">
    <property type="entry name" value="Prot_kinase_dom"/>
</dbReference>
<evidence type="ECO:0000256" key="6">
    <source>
        <dbReference type="ARBA" id="ARBA00022840"/>
    </source>
</evidence>
<name>A0A8J2KCE9_9HEXA</name>
<keyword evidence="2" id="KW-0728">SH3 domain</keyword>
<dbReference type="Pfam" id="PF07714">
    <property type="entry name" value="PK_Tyr_Ser-Thr"/>
    <property type="match status" value="1"/>
</dbReference>
<keyword evidence="3" id="KW-0808">Transferase</keyword>
<keyword evidence="7" id="KW-0829">Tyrosine-protein kinase</keyword>
<proteinExistence type="predicted"/>
<evidence type="ECO:0000256" key="8">
    <source>
        <dbReference type="PROSITE-ProRule" id="PRU10141"/>
    </source>
</evidence>
<protein>
    <recommendedName>
        <fullName evidence="1">non-specific protein-tyrosine kinase</fullName>
        <ecNumber evidence="1">2.7.10.2</ecNumber>
    </recommendedName>
</protein>
<dbReference type="InterPro" id="IPR001245">
    <property type="entry name" value="Ser-Thr/Tyr_kinase_cat_dom"/>
</dbReference>
<sequence>MFVCTEGKSESDGIMSDDEGSNWLLSVLKETQLEQFHIRLRDELQITRLEHFDHVEPDDLEKIGMGRPGARRLLETVKKRRAKHKSKVNLIDKLILGSVAAGSHGKLNSKSSSTHSGSNGVKKSDIKFESSSSSITCLINNKDLELGRKLGDGSFGVVLKADWRTPSGRQMQVAVKVLKQEGLNYPGVLADFVKEVESMHHLSHPNLIR</sequence>
<dbReference type="InterPro" id="IPR049587">
    <property type="entry name" value="TNK-like_SAM"/>
</dbReference>
<feature type="region of interest" description="Disordered" evidence="9">
    <location>
        <begin position="104"/>
        <end position="125"/>
    </location>
</feature>
<dbReference type="InterPro" id="IPR050198">
    <property type="entry name" value="Non-receptor_tyrosine_kinases"/>
</dbReference>
<dbReference type="GO" id="GO:0004715">
    <property type="term" value="F:non-membrane spanning protein tyrosine kinase activity"/>
    <property type="evidence" value="ECO:0007669"/>
    <property type="project" value="UniProtKB-EC"/>
</dbReference>
<dbReference type="EMBL" id="CAJVCH010336849">
    <property type="protein sequence ID" value="CAG7815131.1"/>
    <property type="molecule type" value="Genomic_DNA"/>
</dbReference>
<evidence type="ECO:0000256" key="7">
    <source>
        <dbReference type="ARBA" id="ARBA00023137"/>
    </source>
</evidence>
<organism evidence="11 12">
    <name type="scientific">Allacma fusca</name>
    <dbReference type="NCBI Taxonomy" id="39272"/>
    <lineage>
        <taxon>Eukaryota</taxon>
        <taxon>Metazoa</taxon>
        <taxon>Ecdysozoa</taxon>
        <taxon>Arthropoda</taxon>
        <taxon>Hexapoda</taxon>
        <taxon>Collembola</taxon>
        <taxon>Symphypleona</taxon>
        <taxon>Sminthuridae</taxon>
        <taxon>Allacma</taxon>
    </lineage>
</organism>
<reference evidence="11" key="1">
    <citation type="submission" date="2021-06" db="EMBL/GenBank/DDBJ databases">
        <authorList>
            <person name="Hodson N. C."/>
            <person name="Mongue J. A."/>
            <person name="Jaron S. K."/>
        </authorList>
    </citation>
    <scope>NUCLEOTIDE SEQUENCE</scope>
</reference>
<accession>A0A8J2KCE9</accession>
<dbReference type="OrthoDB" id="635774at2759"/>
<evidence type="ECO:0000256" key="9">
    <source>
        <dbReference type="SAM" id="MobiDB-lite"/>
    </source>
</evidence>
<keyword evidence="12" id="KW-1185">Reference proteome</keyword>
<dbReference type="InterPro" id="IPR017441">
    <property type="entry name" value="Protein_kinase_ATP_BS"/>
</dbReference>
<dbReference type="Pfam" id="PF22931">
    <property type="entry name" value="SAM_TNK"/>
    <property type="match status" value="1"/>
</dbReference>
<dbReference type="PANTHER" id="PTHR24418">
    <property type="entry name" value="TYROSINE-PROTEIN KINASE"/>
    <property type="match status" value="1"/>
</dbReference>
<dbReference type="AlphaFoldDB" id="A0A8J2KCE9"/>
<keyword evidence="4 8" id="KW-0547">Nucleotide-binding</keyword>
<feature type="domain" description="Protein kinase" evidence="10">
    <location>
        <begin position="144"/>
        <end position="209"/>
    </location>
</feature>
<dbReference type="GO" id="GO:0005524">
    <property type="term" value="F:ATP binding"/>
    <property type="evidence" value="ECO:0007669"/>
    <property type="project" value="UniProtKB-UniRule"/>
</dbReference>
<evidence type="ECO:0000256" key="4">
    <source>
        <dbReference type="ARBA" id="ARBA00022741"/>
    </source>
</evidence>
<dbReference type="PROSITE" id="PS50011">
    <property type="entry name" value="PROTEIN_KINASE_DOM"/>
    <property type="match status" value="1"/>
</dbReference>
<dbReference type="CDD" id="cd09539">
    <property type="entry name" value="SAM_TNK-like"/>
    <property type="match status" value="1"/>
</dbReference>
<keyword evidence="6 8" id="KW-0067">ATP-binding</keyword>
<evidence type="ECO:0000313" key="11">
    <source>
        <dbReference type="EMBL" id="CAG7815131.1"/>
    </source>
</evidence>
<dbReference type="GO" id="GO:0002009">
    <property type="term" value="P:morphogenesis of an epithelium"/>
    <property type="evidence" value="ECO:0007669"/>
    <property type="project" value="UniProtKB-ARBA"/>
</dbReference>
<evidence type="ECO:0000259" key="10">
    <source>
        <dbReference type="PROSITE" id="PS50011"/>
    </source>
</evidence>
<dbReference type="InterPro" id="IPR055175">
    <property type="entry name" value="ACK/TNK-like_SAM"/>
</dbReference>
<gene>
    <name evidence="11" type="ORF">AFUS01_LOCUS25830</name>
</gene>
<comment type="caution">
    <text evidence="11">The sequence shown here is derived from an EMBL/GenBank/DDBJ whole genome shotgun (WGS) entry which is preliminary data.</text>
</comment>
<evidence type="ECO:0000256" key="5">
    <source>
        <dbReference type="ARBA" id="ARBA00022777"/>
    </source>
</evidence>
<evidence type="ECO:0000256" key="3">
    <source>
        <dbReference type="ARBA" id="ARBA00022679"/>
    </source>
</evidence>
<evidence type="ECO:0000256" key="1">
    <source>
        <dbReference type="ARBA" id="ARBA00011903"/>
    </source>
</evidence>
<evidence type="ECO:0000313" key="12">
    <source>
        <dbReference type="Proteomes" id="UP000708208"/>
    </source>
</evidence>
<feature type="binding site" evidence="8">
    <location>
        <position position="176"/>
    </location>
    <ligand>
        <name>ATP</name>
        <dbReference type="ChEBI" id="CHEBI:30616"/>
    </ligand>
</feature>